<accession>A0A3M7L9W9</accession>
<dbReference type="AlphaFoldDB" id="A0A3M7L9W9"/>
<dbReference type="NCBIfam" id="TIGR03949">
    <property type="entry name" value="bact_IIb_cerein"/>
    <property type="match status" value="1"/>
</dbReference>
<comment type="caution">
    <text evidence="1">The sequence shown here is derived from an EMBL/GenBank/DDBJ whole genome shotgun (WGS) entry which is preliminary data.</text>
</comment>
<sequence>MQVENLKVQELNAQEVKNVEGGFFPVAIPAMALGGLAAKATIGFAGAVATGVAGWGASRVLNRYWR</sequence>
<dbReference type="RefSeq" id="WP_122546488.1">
    <property type="nucleotide sequence ID" value="NZ_QWIV01000013.1"/>
</dbReference>
<evidence type="ECO:0000313" key="1">
    <source>
        <dbReference type="EMBL" id="RMZ59367.1"/>
    </source>
</evidence>
<gene>
    <name evidence="1" type="ORF">D1632_06915</name>
</gene>
<name>A0A3M7L9W9_9FLAO</name>
<dbReference type="InterPro" id="IPR023991">
    <property type="entry name" value="Bacteriocin_IIb_lactobn/cerein"/>
</dbReference>
<dbReference type="EMBL" id="QWIV01000013">
    <property type="protein sequence ID" value="RMZ59367.1"/>
    <property type="molecule type" value="Genomic_DNA"/>
</dbReference>
<protein>
    <submittedName>
        <fullName evidence="1">Class IIb bacteriocin, lactobin A/cerein 7B family</fullName>
    </submittedName>
</protein>
<reference evidence="1 2" key="1">
    <citation type="submission" date="2018-08" db="EMBL/GenBank/DDBJ databases">
        <title>Chryseobacterium nematophagum: a novel matrix digesting pathogen of nematodes.</title>
        <authorList>
            <person name="Page A."/>
            <person name="Roberts M."/>
            <person name="Felix M.-A."/>
            <person name="Weir W."/>
        </authorList>
    </citation>
    <scope>NUCLEOTIDE SEQUENCE [LARGE SCALE GENOMIC DNA]</scope>
    <source>
        <strain evidence="1 2">JUb275</strain>
    </source>
</reference>
<keyword evidence="2" id="KW-1185">Reference proteome</keyword>
<evidence type="ECO:0000313" key="2">
    <source>
        <dbReference type="Proteomes" id="UP000267524"/>
    </source>
</evidence>
<dbReference type="Proteomes" id="UP000267524">
    <property type="component" value="Unassembled WGS sequence"/>
</dbReference>
<proteinExistence type="predicted"/>
<organism evidence="1 2">
    <name type="scientific">Chryseobacterium nematophagum</name>
    <dbReference type="NCBI Taxonomy" id="2305228"/>
    <lineage>
        <taxon>Bacteria</taxon>
        <taxon>Pseudomonadati</taxon>
        <taxon>Bacteroidota</taxon>
        <taxon>Flavobacteriia</taxon>
        <taxon>Flavobacteriales</taxon>
        <taxon>Weeksellaceae</taxon>
        <taxon>Chryseobacterium group</taxon>
        <taxon>Chryseobacterium</taxon>
    </lineage>
</organism>